<dbReference type="InterPro" id="IPR004360">
    <property type="entry name" value="Glyas_Fos-R_dOase_dom"/>
</dbReference>
<sequence>MTDATQHRIDYLEFAVDSIAVAKAFYGQAFGWTFQDYGPDYCEFRDGRLSGCEFRDGRLSGGFFHGTPQPGGALVVLASDDLARSQTRIEAAGGQITQPVFAFPGGRRFHFADPHGYPLAVWSKD</sequence>
<evidence type="ECO:0000259" key="1">
    <source>
        <dbReference type="PROSITE" id="PS51819"/>
    </source>
</evidence>
<dbReference type="InterPro" id="IPR029068">
    <property type="entry name" value="Glyas_Bleomycin-R_OHBP_Dase"/>
</dbReference>
<dbReference type="EMBL" id="LOJT01000076">
    <property type="protein sequence ID" value="OOW70164.1"/>
    <property type="molecule type" value="Genomic_DNA"/>
</dbReference>
<accession>A0ABX3M1V6</accession>
<dbReference type="Proteomes" id="UP000190018">
    <property type="component" value="Unassembled WGS sequence"/>
</dbReference>
<comment type="caution">
    <text evidence="2">The sequence shown here is derived from an EMBL/GenBank/DDBJ whole genome shotgun (WGS) entry which is preliminary data.</text>
</comment>
<evidence type="ECO:0000313" key="3">
    <source>
        <dbReference type="Proteomes" id="UP000190018"/>
    </source>
</evidence>
<dbReference type="SUPFAM" id="SSF54593">
    <property type="entry name" value="Glyoxalase/Bleomycin resistance protein/Dihydroxybiphenyl dioxygenase"/>
    <property type="match status" value="1"/>
</dbReference>
<protein>
    <submittedName>
        <fullName evidence="2">Glyoxalase</fullName>
    </submittedName>
</protein>
<dbReference type="CDD" id="cd07247">
    <property type="entry name" value="SgaA_N_like"/>
    <property type="match status" value="1"/>
</dbReference>
<reference evidence="2 3" key="1">
    <citation type="submission" date="2015-12" db="EMBL/GenBank/DDBJ databases">
        <authorList>
            <person name="Bansal K."/>
            <person name="Midha S."/>
            <person name="Patil P.B."/>
        </authorList>
    </citation>
    <scope>NUCLEOTIDE SEQUENCE [LARGE SCALE GENOMIC DNA]</scope>
    <source>
        <strain evidence="2 3">LMG21719</strain>
    </source>
</reference>
<name>A0ABX3M1V6_9XANT</name>
<dbReference type="Pfam" id="PF00903">
    <property type="entry name" value="Glyoxalase"/>
    <property type="match status" value="1"/>
</dbReference>
<dbReference type="InterPro" id="IPR037523">
    <property type="entry name" value="VOC_core"/>
</dbReference>
<dbReference type="Gene3D" id="3.10.180.10">
    <property type="entry name" value="2,3-Dihydroxybiphenyl 1,2-Dioxygenase, domain 1"/>
    <property type="match status" value="1"/>
</dbReference>
<gene>
    <name evidence="2" type="ORF">Xant_19790</name>
</gene>
<dbReference type="PROSITE" id="PS51819">
    <property type="entry name" value="VOC"/>
    <property type="match status" value="1"/>
</dbReference>
<evidence type="ECO:0000313" key="2">
    <source>
        <dbReference type="EMBL" id="OOW70164.1"/>
    </source>
</evidence>
<organism evidence="2 3">
    <name type="scientific">Xanthomonas cissicola</name>
    <dbReference type="NCBI Taxonomy" id="86186"/>
    <lineage>
        <taxon>Bacteria</taxon>
        <taxon>Pseudomonadati</taxon>
        <taxon>Pseudomonadota</taxon>
        <taxon>Gammaproteobacteria</taxon>
        <taxon>Lysobacterales</taxon>
        <taxon>Lysobacteraceae</taxon>
        <taxon>Xanthomonas</taxon>
    </lineage>
</organism>
<keyword evidence="3" id="KW-1185">Reference proteome</keyword>
<dbReference type="PANTHER" id="PTHR33993">
    <property type="entry name" value="GLYOXALASE-RELATED"/>
    <property type="match status" value="1"/>
</dbReference>
<feature type="domain" description="VOC" evidence="1">
    <location>
        <begin position="8"/>
        <end position="124"/>
    </location>
</feature>
<dbReference type="PANTHER" id="PTHR33993:SF1">
    <property type="entry name" value="GLYOXALASE FAMILY PROTEIN"/>
    <property type="match status" value="1"/>
</dbReference>
<dbReference type="RefSeq" id="WP_078589696.1">
    <property type="nucleotide sequence ID" value="NZ_LOJT01000076.1"/>
</dbReference>
<dbReference type="InterPro" id="IPR052164">
    <property type="entry name" value="Anthracycline_SecMetBiosynth"/>
</dbReference>
<proteinExistence type="predicted"/>